<dbReference type="AlphaFoldDB" id="A0A1Y1XTN9"/>
<proteinExistence type="predicted"/>
<keyword evidence="7" id="KW-0732">Signal</keyword>
<dbReference type="GO" id="GO:0071944">
    <property type="term" value="C:cell periphery"/>
    <property type="evidence" value="ECO:0007669"/>
    <property type="project" value="UniProtKB-ARBA"/>
</dbReference>
<sequence length="375" mass="40154">MKSSKCSKTHRMPPLFLAAFILFAAIGRDSVLVTAASPADQINQACNANIYCLPTAGEVWGQQQNYFVQWNYNYPTFATTGRVNIRLFNNQSTTPVYQLPSYENAEGLLIINTIQSSWFLGNQTVQYFYFLITGSEDPPSIAENGPIFLIQSPPPTSTSSTATATATATPTRTPTSTPLASATTTPGHSGPNNDESSGLSVGAICGIAVGSVLFVTTIACLIYFIRRKRGGHKQGYDFQLESESGSGVNGYAALGPTNLGTARDNTSNSDADSTLPMTESLSPGKRSSLCLTVKDAQELAHAYRKMLTNKDATEETPQTTQQRSLYSDELLRRELAADGHGVKNVSTTPAIVVVDDQVNGHGMTADPSEPDSTTP</sequence>
<comment type="caution">
    <text evidence="8">The sequence shown here is derived from an EMBL/GenBank/DDBJ whole genome shotgun (WGS) entry which is preliminary data.</text>
</comment>
<feature type="compositionally biased region" description="Low complexity" evidence="5">
    <location>
        <begin position="157"/>
        <end position="186"/>
    </location>
</feature>
<comment type="subcellular location">
    <subcellularLocation>
        <location evidence="1">Membrane</location>
        <topology evidence="1">Single-pass membrane protein</topology>
    </subcellularLocation>
</comment>
<feature type="transmembrane region" description="Helical" evidence="6">
    <location>
        <begin position="201"/>
        <end position="225"/>
    </location>
</feature>
<dbReference type="PANTHER" id="PTHR15549:SF26">
    <property type="entry name" value="AXIAL BUDDING PATTERN PROTEIN 2-RELATED"/>
    <property type="match status" value="1"/>
</dbReference>
<feature type="chain" id="PRO_5013073242" description="Mid2 domain-containing protein" evidence="7">
    <location>
        <begin position="28"/>
        <end position="375"/>
    </location>
</feature>
<keyword evidence="3 6" id="KW-1133">Transmembrane helix</keyword>
<feature type="region of interest" description="Disordered" evidence="5">
    <location>
        <begin position="258"/>
        <end position="283"/>
    </location>
</feature>
<dbReference type="InParanoid" id="A0A1Y1XTN9"/>
<evidence type="ECO:0008006" key="10">
    <source>
        <dbReference type="Google" id="ProtNLM"/>
    </source>
</evidence>
<keyword evidence="2 6" id="KW-0812">Transmembrane</keyword>
<keyword evidence="4 6" id="KW-0472">Membrane</keyword>
<evidence type="ECO:0000313" key="9">
    <source>
        <dbReference type="Proteomes" id="UP000193498"/>
    </source>
</evidence>
<organism evidence="8 9">
    <name type="scientific">Basidiobolus meristosporus CBS 931.73</name>
    <dbReference type="NCBI Taxonomy" id="1314790"/>
    <lineage>
        <taxon>Eukaryota</taxon>
        <taxon>Fungi</taxon>
        <taxon>Fungi incertae sedis</taxon>
        <taxon>Zoopagomycota</taxon>
        <taxon>Entomophthoromycotina</taxon>
        <taxon>Basidiobolomycetes</taxon>
        <taxon>Basidiobolales</taxon>
        <taxon>Basidiobolaceae</taxon>
        <taxon>Basidiobolus</taxon>
    </lineage>
</organism>
<evidence type="ECO:0000256" key="3">
    <source>
        <dbReference type="ARBA" id="ARBA00022989"/>
    </source>
</evidence>
<feature type="region of interest" description="Disordered" evidence="5">
    <location>
        <begin position="152"/>
        <end position="195"/>
    </location>
</feature>
<gene>
    <name evidence="8" type="ORF">K493DRAFT_73732</name>
</gene>
<dbReference type="Proteomes" id="UP000193498">
    <property type="component" value="Unassembled WGS sequence"/>
</dbReference>
<evidence type="ECO:0000256" key="7">
    <source>
        <dbReference type="SAM" id="SignalP"/>
    </source>
</evidence>
<dbReference type="PANTHER" id="PTHR15549">
    <property type="entry name" value="PAIRED IMMUNOGLOBULIN-LIKE TYPE 2 RECEPTOR"/>
    <property type="match status" value="1"/>
</dbReference>
<feature type="compositionally biased region" description="Polar residues" evidence="5">
    <location>
        <begin position="258"/>
        <end position="281"/>
    </location>
</feature>
<evidence type="ECO:0000256" key="1">
    <source>
        <dbReference type="ARBA" id="ARBA00004167"/>
    </source>
</evidence>
<evidence type="ECO:0000256" key="2">
    <source>
        <dbReference type="ARBA" id="ARBA00022692"/>
    </source>
</evidence>
<protein>
    <recommendedName>
        <fullName evidence="10">Mid2 domain-containing protein</fullName>
    </recommendedName>
</protein>
<name>A0A1Y1XTN9_9FUNG</name>
<accession>A0A1Y1XTN9</accession>
<dbReference type="InterPro" id="IPR028000">
    <property type="entry name" value="Pma1"/>
</dbReference>
<dbReference type="EMBL" id="MCFE01000492">
    <property type="protein sequence ID" value="ORX88866.1"/>
    <property type="molecule type" value="Genomic_DNA"/>
</dbReference>
<feature type="signal peptide" evidence="7">
    <location>
        <begin position="1"/>
        <end position="27"/>
    </location>
</feature>
<reference evidence="8 9" key="1">
    <citation type="submission" date="2016-07" db="EMBL/GenBank/DDBJ databases">
        <title>Pervasive Adenine N6-methylation of Active Genes in Fungi.</title>
        <authorList>
            <consortium name="DOE Joint Genome Institute"/>
            <person name="Mondo S.J."/>
            <person name="Dannebaum R.O."/>
            <person name="Kuo R.C."/>
            <person name="Labutti K."/>
            <person name="Haridas S."/>
            <person name="Kuo A."/>
            <person name="Salamov A."/>
            <person name="Ahrendt S.R."/>
            <person name="Lipzen A."/>
            <person name="Sullivan W."/>
            <person name="Andreopoulos W.B."/>
            <person name="Clum A."/>
            <person name="Lindquist E."/>
            <person name="Daum C."/>
            <person name="Ramamoorthy G.K."/>
            <person name="Gryganskyi A."/>
            <person name="Culley D."/>
            <person name="Magnuson J.K."/>
            <person name="James T.Y."/>
            <person name="O'Malley M.A."/>
            <person name="Stajich J.E."/>
            <person name="Spatafora J.W."/>
            <person name="Visel A."/>
            <person name="Grigoriev I.V."/>
        </authorList>
    </citation>
    <scope>NUCLEOTIDE SEQUENCE [LARGE SCALE GENOMIC DNA]</scope>
    <source>
        <strain evidence="8 9">CBS 931.73</strain>
    </source>
</reference>
<evidence type="ECO:0000256" key="4">
    <source>
        <dbReference type="ARBA" id="ARBA00023136"/>
    </source>
</evidence>
<keyword evidence="9" id="KW-1185">Reference proteome</keyword>
<evidence type="ECO:0000256" key="6">
    <source>
        <dbReference type="SAM" id="Phobius"/>
    </source>
</evidence>
<dbReference type="Pfam" id="PF14610">
    <property type="entry name" value="Psg1"/>
    <property type="match status" value="1"/>
</dbReference>
<dbReference type="STRING" id="1314790.A0A1Y1XTN9"/>
<dbReference type="InterPro" id="IPR051694">
    <property type="entry name" value="Immunoregulatory_rcpt-like"/>
</dbReference>
<evidence type="ECO:0000256" key="5">
    <source>
        <dbReference type="SAM" id="MobiDB-lite"/>
    </source>
</evidence>
<dbReference type="GO" id="GO:0016020">
    <property type="term" value="C:membrane"/>
    <property type="evidence" value="ECO:0007669"/>
    <property type="project" value="UniProtKB-SubCell"/>
</dbReference>
<evidence type="ECO:0000313" key="8">
    <source>
        <dbReference type="EMBL" id="ORX88866.1"/>
    </source>
</evidence>